<organism evidence="1 2">
    <name type="scientific">Candidatus Iainarchaeum sp</name>
    <dbReference type="NCBI Taxonomy" id="3101447"/>
    <lineage>
        <taxon>Archaea</taxon>
        <taxon>Candidatus Iainarchaeota</taxon>
        <taxon>Candidatus Iainarchaeia</taxon>
        <taxon>Candidatus Iainarchaeales</taxon>
        <taxon>Candidatus Iainarchaeaceae</taxon>
        <taxon>Candidatus Iainarchaeum</taxon>
    </lineage>
</organism>
<name>A0A8T4C5Q4_9ARCH</name>
<dbReference type="EMBL" id="VGJJ01000002">
    <property type="protein sequence ID" value="MBM3281813.1"/>
    <property type="molecule type" value="Genomic_DNA"/>
</dbReference>
<comment type="caution">
    <text evidence="1">The sequence shown here is derived from an EMBL/GenBank/DDBJ whole genome shotgun (WGS) entry which is preliminary data.</text>
</comment>
<dbReference type="SUPFAM" id="SSF50104">
    <property type="entry name" value="Translation proteins SH3-like domain"/>
    <property type="match status" value="1"/>
</dbReference>
<dbReference type="InterPro" id="IPR014722">
    <property type="entry name" value="Rib_uL2_dom2"/>
</dbReference>
<sequence>MSNVYTKGRVCYKTTGRDAGKKVIIIEDAKNGFAMVEGMYTKKGKCNVNHLLPTTNVLNVHANHTRDDLKKMLGKGE</sequence>
<accession>A0A8T4C5Q4</accession>
<proteinExistence type="predicted"/>
<dbReference type="InterPro" id="IPR008991">
    <property type="entry name" value="Translation_prot_SH3-like_sf"/>
</dbReference>
<evidence type="ECO:0008006" key="3">
    <source>
        <dbReference type="Google" id="ProtNLM"/>
    </source>
</evidence>
<protein>
    <recommendedName>
        <fullName evidence="3">50S ribosomal protein L14e</fullName>
    </recommendedName>
</protein>
<evidence type="ECO:0000313" key="2">
    <source>
        <dbReference type="Proteomes" id="UP000774699"/>
    </source>
</evidence>
<dbReference type="AlphaFoldDB" id="A0A8T4C5Q4"/>
<dbReference type="Gene3D" id="2.30.30.30">
    <property type="match status" value="1"/>
</dbReference>
<gene>
    <name evidence="1" type="ORF">FJY86_00535</name>
</gene>
<evidence type="ECO:0000313" key="1">
    <source>
        <dbReference type="EMBL" id="MBM3281813.1"/>
    </source>
</evidence>
<reference evidence="1" key="1">
    <citation type="submission" date="2019-03" db="EMBL/GenBank/DDBJ databases">
        <title>Lake Tanganyika Metagenome-Assembled Genomes (MAGs).</title>
        <authorList>
            <person name="Tran P."/>
        </authorList>
    </citation>
    <scope>NUCLEOTIDE SEQUENCE</scope>
    <source>
        <strain evidence="1">M_DeepCast_50m_m2_156</strain>
    </source>
</reference>
<dbReference type="Proteomes" id="UP000774699">
    <property type="component" value="Unassembled WGS sequence"/>
</dbReference>